<dbReference type="Gene3D" id="2.130.10.10">
    <property type="entry name" value="YVTN repeat-like/Quinoprotein amine dehydrogenase"/>
    <property type="match status" value="1"/>
</dbReference>
<dbReference type="PROSITE" id="PS50181">
    <property type="entry name" value="FBOX"/>
    <property type="match status" value="1"/>
</dbReference>
<dbReference type="AlphaFoldDB" id="A0A3D8QL34"/>
<dbReference type="Gene3D" id="1.20.1280.50">
    <property type="match status" value="1"/>
</dbReference>
<comment type="caution">
    <text evidence="5">The sequence shown here is derived from an EMBL/GenBank/DDBJ whole genome shotgun (WGS) entry which is preliminary data.</text>
</comment>
<feature type="compositionally biased region" description="Basic and acidic residues" evidence="3">
    <location>
        <begin position="302"/>
        <end position="312"/>
    </location>
</feature>
<dbReference type="InterPro" id="IPR036047">
    <property type="entry name" value="F-box-like_dom_sf"/>
</dbReference>
<evidence type="ECO:0000313" key="5">
    <source>
        <dbReference type="EMBL" id="RDW62174.1"/>
    </source>
</evidence>
<dbReference type="OrthoDB" id="3219396at2759"/>
<evidence type="ECO:0000256" key="2">
    <source>
        <dbReference type="PROSITE-ProRule" id="PRU00221"/>
    </source>
</evidence>
<gene>
    <name evidence="5" type="ORF">BP6252_11607</name>
</gene>
<dbReference type="Pfam" id="PF25499">
    <property type="entry name" value="Beta-prop_pof12"/>
    <property type="match status" value="1"/>
</dbReference>
<dbReference type="SUPFAM" id="SSF50978">
    <property type="entry name" value="WD40 repeat-like"/>
    <property type="match status" value="1"/>
</dbReference>
<dbReference type="InterPro" id="IPR001810">
    <property type="entry name" value="F-box_dom"/>
</dbReference>
<name>A0A3D8QL34_9HELO</name>
<feature type="domain" description="F-box" evidence="4">
    <location>
        <begin position="30"/>
        <end position="76"/>
    </location>
</feature>
<feature type="region of interest" description="Disordered" evidence="3">
    <location>
        <begin position="495"/>
        <end position="531"/>
    </location>
</feature>
<dbReference type="InterPro" id="IPR036322">
    <property type="entry name" value="WD40_repeat_dom_sf"/>
</dbReference>
<dbReference type="InterPro" id="IPR001680">
    <property type="entry name" value="WD40_rpt"/>
</dbReference>
<comment type="similarity">
    <text evidence="1">Belongs to the WD repeat MET30/SCONB/SCON-2 family.</text>
</comment>
<evidence type="ECO:0000313" key="6">
    <source>
        <dbReference type="Proteomes" id="UP000256645"/>
    </source>
</evidence>
<keyword evidence="2" id="KW-0853">WD repeat</keyword>
<reference evidence="5 6" key="1">
    <citation type="journal article" date="2018" name="IMA Fungus">
        <title>IMA Genome-F 9: Draft genome sequence of Annulohypoxylon stygium, Aspergillus mulundensis, Berkeleyomyces basicola (syn. Thielaviopsis basicola), Ceratocystis smalleyi, two Cercospora beticola strains, Coleophoma cylindrospora, Fusarium fracticaudum, Phialophora cf. hyalina, and Morchella septimelata.</title>
        <authorList>
            <person name="Wingfield B.D."/>
            <person name="Bills G.F."/>
            <person name="Dong Y."/>
            <person name="Huang W."/>
            <person name="Nel W.J."/>
            <person name="Swalarsk-Parry B.S."/>
            <person name="Vaghefi N."/>
            <person name="Wilken P.M."/>
            <person name="An Z."/>
            <person name="de Beer Z.W."/>
            <person name="De Vos L."/>
            <person name="Chen L."/>
            <person name="Duong T.A."/>
            <person name="Gao Y."/>
            <person name="Hammerbacher A."/>
            <person name="Kikkert J.R."/>
            <person name="Li Y."/>
            <person name="Li H."/>
            <person name="Li K."/>
            <person name="Li Q."/>
            <person name="Liu X."/>
            <person name="Ma X."/>
            <person name="Naidoo K."/>
            <person name="Pethybridge S.J."/>
            <person name="Sun J."/>
            <person name="Steenkamp E.T."/>
            <person name="van der Nest M.A."/>
            <person name="van Wyk S."/>
            <person name="Wingfield M.J."/>
            <person name="Xiong C."/>
            <person name="Yue Q."/>
            <person name="Zhang X."/>
        </authorList>
    </citation>
    <scope>NUCLEOTIDE SEQUENCE [LARGE SCALE GENOMIC DNA]</scope>
    <source>
        <strain evidence="5 6">BP6252</strain>
    </source>
</reference>
<keyword evidence="6" id="KW-1185">Reference proteome</keyword>
<dbReference type="InterPro" id="IPR015943">
    <property type="entry name" value="WD40/YVTN_repeat-like_dom_sf"/>
</dbReference>
<dbReference type="Proteomes" id="UP000256645">
    <property type="component" value="Unassembled WGS sequence"/>
</dbReference>
<organism evidence="5 6">
    <name type="scientific">Coleophoma cylindrospora</name>
    <dbReference type="NCBI Taxonomy" id="1849047"/>
    <lineage>
        <taxon>Eukaryota</taxon>
        <taxon>Fungi</taxon>
        <taxon>Dikarya</taxon>
        <taxon>Ascomycota</taxon>
        <taxon>Pezizomycotina</taxon>
        <taxon>Leotiomycetes</taxon>
        <taxon>Helotiales</taxon>
        <taxon>Dermateaceae</taxon>
        <taxon>Coleophoma</taxon>
    </lineage>
</organism>
<dbReference type="Pfam" id="PF12937">
    <property type="entry name" value="F-box-like"/>
    <property type="match status" value="1"/>
</dbReference>
<dbReference type="PROSITE" id="PS50082">
    <property type="entry name" value="WD_REPEATS_2"/>
    <property type="match status" value="1"/>
</dbReference>
<dbReference type="SMART" id="SM00256">
    <property type="entry name" value="FBOX"/>
    <property type="match status" value="1"/>
</dbReference>
<accession>A0A3D8QL34</accession>
<dbReference type="STRING" id="1849047.A0A3D8QL34"/>
<proteinExistence type="inferred from homology"/>
<evidence type="ECO:0000256" key="3">
    <source>
        <dbReference type="SAM" id="MobiDB-lite"/>
    </source>
</evidence>
<dbReference type="EMBL" id="PDLM01000014">
    <property type="protein sequence ID" value="RDW62174.1"/>
    <property type="molecule type" value="Genomic_DNA"/>
</dbReference>
<protein>
    <recommendedName>
        <fullName evidence="4">F-box domain-containing protein</fullName>
    </recommendedName>
</protein>
<sequence>MPVKRRRSSGASHAVAVLPATKKIRTTHPLDRLSDLSDEILVRILHNLPISTLLQCQRLSHKFYTLASDSQLWKSLYYSRFVLPRALRIPGIRSTSAQEEAFHFASRRSKWLDEDRTLVNRADGKKTNWKGQYKLRHNWARGACEVQEIRLENGPSTPAMLVKLADGVVVTADRGEGLRVWELKGKRLLAKCSLEEEGVPTCLAIDEGKDASGQLGVAIGFLDGGWGIWRMDSGDSSLLRRHRHPRSSNGRLVALAFSNPYVLTITDGQLLSLYTFDKKPQPIPVEVQTTEATLQQPSIRPPEPESKEEDCGNRPQLLASLTSHTTWPPLSLSLRITGSTLIASIAYTLPTYLSGYTIGLQELHLCLTTHNLLHSRLTSAQPQGFHSILAPATPQQSDGQSHSKPTSLAYSHPYILATNMDNTLTLYLCTSTAAALTISPGTRLWGHTSSVSSAEITARGKAVSVSTRGNELRVWELEGSNRRKRTVLEKSVQIRTEGTPSRNPRHPDVETERDDHPEGLDYTSEDMSDSGGGLLGDRKKWVGFDDEVVIVLKESGTAGARSQALMIYDFT</sequence>
<evidence type="ECO:0000259" key="4">
    <source>
        <dbReference type="PROSITE" id="PS50181"/>
    </source>
</evidence>
<dbReference type="SUPFAM" id="SSF81383">
    <property type="entry name" value="F-box domain"/>
    <property type="match status" value="1"/>
</dbReference>
<feature type="repeat" description="WD" evidence="2">
    <location>
        <begin position="444"/>
        <end position="485"/>
    </location>
</feature>
<feature type="region of interest" description="Disordered" evidence="3">
    <location>
        <begin position="293"/>
        <end position="312"/>
    </location>
</feature>
<evidence type="ECO:0000256" key="1">
    <source>
        <dbReference type="ARBA" id="ARBA00007968"/>
    </source>
</evidence>
<feature type="compositionally biased region" description="Basic and acidic residues" evidence="3">
    <location>
        <begin position="505"/>
        <end position="519"/>
    </location>
</feature>